<dbReference type="InterPro" id="IPR002591">
    <property type="entry name" value="Phosphodiest/P_Trfase"/>
</dbReference>
<evidence type="ECO:0000256" key="1">
    <source>
        <dbReference type="ARBA" id="ARBA00022801"/>
    </source>
</evidence>
<feature type="non-terminal residue" evidence="3">
    <location>
        <position position="1"/>
    </location>
</feature>
<dbReference type="EMBL" id="SEYY01000889">
    <property type="protein sequence ID" value="KAB7506304.1"/>
    <property type="molecule type" value="Genomic_DNA"/>
</dbReference>
<dbReference type="SUPFAM" id="SSF54060">
    <property type="entry name" value="His-Me finger endonucleases"/>
    <property type="match status" value="1"/>
</dbReference>
<accession>A0A5N5TI21</accession>
<dbReference type="InterPro" id="IPR044925">
    <property type="entry name" value="His-Me_finger_sf"/>
</dbReference>
<dbReference type="InterPro" id="IPR044929">
    <property type="entry name" value="DNA/RNA_non-sp_Endonuclease_sf"/>
</dbReference>
<dbReference type="CDD" id="cd16018">
    <property type="entry name" value="Enpp"/>
    <property type="match status" value="1"/>
</dbReference>
<dbReference type="InterPro" id="IPR017850">
    <property type="entry name" value="Alkaline_phosphatase_core_sf"/>
</dbReference>
<reference evidence="3 4" key="1">
    <citation type="journal article" date="2019" name="PLoS Biol.">
        <title>Sex chromosomes control vertical transmission of feminizing Wolbachia symbionts in an isopod.</title>
        <authorList>
            <person name="Becking T."/>
            <person name="Chebbi M.A."/>
            <person name="Giraud I."/>
            <person name="Moumen B."/>
            <person name="Laverre T."/>
            <person name="Caubet Y."/>
            <person name="Peccoud J."/>
            <person name="Gilbert C."/>
            <person name="Cordaux R."/>
        </authorList>
    </citation>
    <scope>NUCLEOTIDE SEQUENCE [LARGE SCALE GENOMIC DNA]</scope>
    <source>
        <strain evidence="3">ANa2</strain>
        <tissue evidence="3">Whole body excluding digestive tract and cuticle</tissue>
    </source>
</reference>
<dbReference type="PANTHER" id="PTHR10151">
    <property type="entry name" value="ECTONUCLEOTIDE PYROPHOSPHATASE/PHOSPHODIESTERASE"/>
    <property type="match status" value="1"/>
</dbReference>
<dbReference type="GO" id="GO:0016787">
    <property type="term" value="F:hydrolase activity"/>
    <property type="evidence" value="ECO:0007669"/>
    <property type="project" value="UniProtKB-KW"/>
</dbReference>
<keyword evidence="2" id="KW-0325">Glycoprotein</keyword>
<keyword evidence="1" id="KW-0378">Hydrolase</keyword>
<sequence>GLYPETHGIIDNHFYDPDFDAYFDLGSEESLKGRWWGGEPIWNTVEKQGKLSATMFWPGSDADIQGMRPTYYYVYDTSVPFDFELIKDYEKYPRGTPLKLVAISKDCCDIITLRSKTRLDYTKILEWLALPVDERPSFLCLYFDEPDSTGHEYGPDTSQIDAELPVIDSYIGDLVNGIAELNLTDCVNLIIVSDHGMTTVTEDRSIELDNYVPDLANLASTYEGVLTRIRVNDEDEDQKYEIRKNLTCQLDEMLQYDAISIPKRHHFSHNNRIGDFVVKFTLGYMGNVDDHWYMNGEHGYDNYYENMRAIFIASGPDFQSGGAKFEPFQNIELYNLMCELLGVEPAINNGTEASIYDLLLSPPQYPTIDPVGYSQSLKLPLWTSFTLTSLNSEPPVADWSSDVRLTSSNTQTCSAYDNLKSLNVTMQPLFPNCKLVLCLVIFFSVWSNPAVPSHLFLIVTKCSSSVTDINDCPTSDLDSLAFIFLQYYDLSNCLNEDDFSMENSAKVKDVELLTGLTFFPNLPYKDRTKLVIRIHASLWE</sequence>
<gene>
    <name evidence="3" type="primary">ENPP1_0</name>
    <name evidence="3" type="ORF">Anas_04821</name>
</gene>
<evidence type="ECO:0000313" key="4">
    <source>
        <dbReference type="Proteomes" id="UP000326759"/>
    </source>
</evidence>
<dbReference type="OrthoDB" id="415411at2759"/>
<name>A0A5N5TI21_9CRUS</name>
<dbReference type="Gene3D" id="3.40.720.10">
    <property type="entry name" value="Alkaline Phosphatase, subunit A"/>
    <property type="match status" value="1"/>
</dbReference>
<protein>
    <submittedName>
        <fullName evidence="3">Ectonucleotide pyrophosphatase/phosphodiesterase family member 1</fullName>
    </submittedName>
</protein>
<evidence type="ECO:0000313" key="3">
    <source>
        <dbReference type="EMBL" id="KAB7506304.1"/>
    </source>
</evidence>
<dbReference type="AlphaFoldDB" id="A0A5N5TI21"/>
<organism evidence="3 4">
    <name type="scientific">Armadillidium nasatum</name>
    <dbReference type="NCBI Taxonomy" id="96803"/>
    <lineage>
        <taxon>Eukaryota</taxon>
        <taxon>Metazoa</taxon>
        <taxon>Ecdysozoa</taxon>
        <taxon>Arthropoda</taxon>
        <taxon>Crustacea</taxon>
        <taxon>Multicrustacea</taxon>
        <taxon>Malacostraca</taxon>
        <taxon>Eumalacostraca</taxon>
        <taxon>Peracarida</taxon>
        <taxon>Isopoda</taxon>
        <taxon>Oniscidea</taxon>
        <taxon>Crinocheta</taxon>
        <taxon>Armadillidiidae</taxon>
        <taxon>Armadillidium</taxon>
    </lineage>
</organism>
<dbReference type="PANTHER" id="PTHR10151:SF114">
    <property type="entry name" value="ECTONUCLEOTIDE PYROPHOSPHATASE_PHOSPHODIESTERASE C27A7.3"/>
    <property type="match status" value="1"/>
</dbReference>
<evidence type="ECO:0000256" key="2">
    <source>
        <dbReference type="ARBA" id="ARBA00023180"/>
    </source>
</evidence>
<dbReference type="Gene3D" id="3.40.570.10">
    <property type="entry name" value="Extracellular Endonuclease, subunit A"/>
    <property type="match status" value="2"/>
</dbReference>
<proteinExistence type="predicted"/>
<comment type="caution">
    <text evidence="3">The sequence shown here is derived from an EMBL/GenBank/DDBJ whole genome shotgun (WGS) entry which is preliminary data.</text>
</comment>
<keyword evidence="4" id="KW-1185">Reference proteome</keyword>
<dbReference type="SUPFAM" id="SSF53649">
    <property type="entry name" value="Alkaline phosphatase-like"/>
    <property type="match status" value="1"/>
</dbReference>
<dbReference type="Pfam" id="PF01663">
    <property type="entry name" value="Phosphodiest"/>
    <property type="match status" value="1"/>
</dbReference>
<dbReference type="Proteomes" id="UP000326759">
    <property type="component" value="Unassembled WGS sequence"/>
</dbReference>